<name>D3LBA7_OENOE</name>
<feature type="transmembrane region" description="Helical" evidence="1">
    <location>
        <begin position="20"/>
        <end position="37"/>
    </location>
</feature>
<comment type="caution">
    <text evidence="2">The sequence shown here is derived from an EMBL/GenBank/DDBJ whole genome shotgun (WGS) entry which is preliminary data.</text>
</comment>
<organism evidence="2 3">
    <name type="scientific">Oenococcus oeni AWRIB429</name>
    <dbReference type="NCBI Taxonomy" id="655225"/>
    <lineage>
        <taxon>Bacteria</taxon>
        <taxon>Bacillati</taxon>
        <taxon>Bacillota</taxon>
        <taxon>Bacilli</taxon>
        <taxon>Lactobacillales</taxon>
        <taxon>Lactobacillaceae</taxon>
        <taxon>Oenococcus</taxon>
    </lineage>
</organism>
<evidence type="ECO:0000313" key="2">
    <source>
        <dbReference type="EMBL" id="EFD87811.1"/>
    </source>
</evidence>
<evidence type="ECO:0000256" key="1">
    <source>
        <dbReference type="SAM" id="Phobius"/>
    </source>
</evidence>
<evidence type="ECO:0000313" key="3">
    <source>
        <dbReference type="Proteomes" id="UP000003075"/>
    </source>
</evidence>
<reference evidence="2 3" key="1">
    <citation type="journal article" date="2010" name="Appl. Microbiol. Biotechnol.">
        <title>Genotypic diversity in Oenococcus oeni by high-density microarray comparative genome hybridization and whole genome sequencing.</title>
        <authorList>
            <person name="Borneman A.R."/>
            <person name="Bartowsky E.J."/>
            <person name="McCarthy J."/>
            <person name="Chambers P.J."/>
        </authorList>
    </citation>
    <scope>NUCLEOTIDE SEQUENCE [LARGE SCALE GENOMIC DNA]</scope>
    <source>
        <strain evidence="2 3">AWRIB429</strain>
    </source>
</reference>
<protein>
    <submittedName>
        <fullName evidence="2">Uncharacterized protein</fullName>
    </submittedName>
</protein>
<keyword evidence="1" id="KW-1133">Transmembrane helix</keyword>
<dbReference type="AlphaFoldDB" id="D3LBA7"/>
<keyword evidence="1" id="KW-0812">Transmembrane</keyword>
<dbReference type="Proteomes" id="UP000003075">
    <property type="component" value="Unassembled WGS sequence"/>
</dbReference>
<dbReference type="EMBL" id="ACSE01000029">
    <property type="protein sequence ID" value="EFD87811.1"/>
    <property type="molecule type" value="Genomic_DNA"/>
</dbReference>
<keyword evidence="1" id="KW-0472">Membrane</keyword>
<gene>
    <name evidence="2" type="ORF">AWRIB429_1637</name>
</gene>
<accession>D3LBA7</accession>
<sequence length="38" mass="4561">MLFLLIKELKIAALKKDNFIYFYLDNNLLIFLSILLLE</sequence>
<proteinExistence type="predicted"/>